<evidence type="ECO:0000256" key="2">
    <source>
        <dbReference type="SAM" id="SignalP"/>
    </source>
</evidence>
<dbReference type="Gene3D" id="2.30.180.10">
    <property type="entry name" value="FAS1 domain"/>
    <property type="match status" value="1"/>
</dbReference>
<evidence type="ECO:0000313" key="4">
    <source>
        <dbReference type="EMBL" id="QHC00933.1"/>
    </source>
</evidence>
<dbReference type="KEGG" id="eke:EK0264_11980"/>
<dbReference type="InParanoid" id="A0A7L4YPV1"/>
<feature type="compositionally biased region" description="Low complexity" evidence="1">
    <location>
        <begin position="31"/>
        <end position="40"/>
    </location>
</feature>
<dbReference type="PROSITE" id="PS51257">
    <property type="entry name" value="PROKAR_LIPOPROTEIN"/>
    <property type="match status" value="1"/>
</dbReference>
<feature type="region of interest" description="Disordered" evidence="1">
    <location>
        <begin position="28"/>
        <end position="58"/>
    </location>
</feature>
<dbReference type="OrthoDB" id="9800666at2"/>
<keyword evidence="2" id="KW-0732">Signal</keyword>
<feature type="domain" description="FAS1" evidence="3">
    <location>
        <begin position="64"/>
        <end position="198"/>
    </location>
</feature>
<dbReference type="Proteomes" id="UP000463857">
    <property type="component" value="Chromosome"/>
</dbReference>
<organism evidence="4 5">
    <name type="scientific">Epidermidibacterium keratini</name>
    <dbReference type="NCBI Taxonomy" id="1891644"/>
    <lineage>
        <taxon>Bacteria</taxon>
        <taxon>Bacillati</taxon>
        <taxon>Actinomycetota</taxon>
        <taxon>Actinomycetes</taxon>
        <taxon>Sporichthyales</taxon>
        <taxon>Sporichthyaceae</taxon>
        <taxon>Epidermidibacterium</taxon>
    </lineage>
</organism>
<dbReference type="SMART" id="SM00554">
    <property type="entry name" value="FAS1"/>
    <property type="match status" value="1"/>
</dbReference>
<name>A0A7L4YPV1_9ACTN</name>
<gene>
    <name evidence="4" type="ORF">EK0264_11980</name>
</gene>
<dbReference type="Pfam" id="PF02469">
    <property type="entry name" value="Fasciclin"/>
    <property type="match status" value="1"/>
</dbReference>
<accession>A0A7L4YPV1</accession>
<proteinExistence type="predicted"/>
<evidence type="ECO:0000313" key="5">
    <source>
        <dbReference type="Proteomes" id="UP000463857"/>
    </source>
</evidence>
<reference evidence="4 5" key="1">
    <citation type="journal article" date="2018" name="Int. J. Syst. Evol. Microbiol.">
        <title>Epidermidibacterium keratini gen. nov., sp. nov., a member of the family Sporichthyaceae, isolated from keratin epidermis.</title>
        <authorList>
            <person name="Lee D.G."/>
            <person name="Trujillo M.E."/>
            <person name="Kang S."/>
            <person name="Nam J.J."/>
            <person name="Kim Y.J."/>
        </authorList>
    </citation>
    <scope>NUCLEOTIDE SEQUENCE [LARGE SCALE GENOMIC DNA]</scope>
    <source>
        <strain evidence="4 5">EPI-7</strain>
    </source>
</reference>
<dbReference type="InterPro" id="IPR036378">
    <property type="entry name" value="FAS1_dom_sf"/>
</dbReference>
<evidence type="ECO:0000256" key="1">
    <source>
        <dbReference type="SAM" id="MobiDB-lite"/>
    </source>
</evidence>
<dbReference type="InterPro" id="IPR000782">
    <property type="entry name" value="FAS1_domain"/>
</dbReference>
<feature type="signal peptide" evidence="2">
    <location>
        <begin position="1"/>
        <end position="25"/>
    </location>
</feature>
<evidence type="ECO:0000259" key="3">
    <source>
        <dbReference type="PROSITE" id="PS50213"/>
    </source>
</evidence>
<sequence length="202" mass="20469">MTRMRHRTRAAMIATALTLSLSACGGVQERASTPSATTTTTPPPAASGPQCASLGGDALPELSDKTLSEAAAAMPGTVTYSGFLQANADRAEQLDKARGVSVFIPADPAFTAMDADTAAKLADPAWGLALLEYSVVTQTVLPDALNTTAAELPTVRSQDAQITTAPVNGAPLLNGAAGVLCASIAFDGGVIYLTDKVLLPPG</sequence>
<protein>
    <recommendedName>
        <fullName evidence="3">FAS1 domain-containing protein</fullName>
    </recommendedName>
</protein>
<dbReference type="PROSITE" id="PS50213">
    <property type="entry name" value="FAS1"/>
    <property type="match status" value="1"/>
</dbReference>
<dbReference type="AlphaFoldDB" id="A0A7L4YPV1"/>
<keyword evidence="5" id="KW-1185">Reference proteome</keyword>
<dbReference type="SUPFAM" id="SSF82153">
    <property type="entry name" value="FAS1 domain"/>
    <property type="match status" value="1"/>
</dbReference>
<feature type="chain" id="PRO_5039408832" description="FAS1 domain-containing protein" evidence="2">
    <location>
        <begin position="26"/>
        <end position="202"/>
    </location>
</feature>
<dbReference type="EMBL" id="CP047156">
    <property type="protein sequence ID" value="QHC00933.1"/>
    <property type="molecule type" value="Genomic_DNA"/>
</dbReference>